<name>A0A915NBR7_9BILA</name>
<keyword evidence="2" id="KW-0732">Signal</keyword>
<protein>
    <submittedName>
        <fullName evidence="5">Protein kinase domain-containing protein</fullName>
    </submittedName>
</protein>
<feature type="region of interest" description="Disordered" evidence="1">
    <location>
        <begin position="20"/>
        <end position="49"/>
    </location>
</feature>
<reference evidence="5" key="1">
    <citation type="submission" date="2022-11" db="UniProtKB">
        <authorList>
            <consortium name="WormBaseParasite"/>
        </authorList>
    </citation>
    <scope>IDENTIFICATION</scope>
</reference>
<dbReference type="GO" id="GO:0004672">
    <property type="term" value="F:protein kinase activity"/>
    <property type="evidence" value="ECO:0007669"/>
    <property type="project" value="InterPro"/>
</dbReference>
<feature type="signal peptide" evidence="2">
    <location>
        <begin position="1"/>
        <end position="19"/>
    </location>
</feature>
<evidence type="ECO:0000259" key="3">
    <source>
        <dbReference type="Pfam" id="PF00069"/>
    </source>
</evidence>
<proteinExistence type="predicted"/>
<feature type="domain" description="Protein kinase" evidence="3">
    <location>
        <begin position="88"/>
        <end position="207"/>
    </location>
</feature>
<dbReference type="AlphaFoldDB" id="A0A915NBR7"/>
<dbReference type="WBParaSite" id="scf7180000416689.g586">
    <property type="protein sequence ID" value="scf7180000416689.g586"/>
    <property type="gene ID" value="scf7180000416689.g586"/>
</dbReference>
<dbReference type="Proteomes" id="UP000887560">
    <property type="component" value="Unplaced"/>
</dbReference>
<evidence type="ECO:0000313" key="4">
    <source>
        <dbReference type="Proteomes" id="UP000887560"/>
    </source>
</evidence>
<dbReference type="Gene3D" id="1.10.510.10">
    <property type="entry name" value="Transferase(Phosphotransferase) domain 1"/>
    <property type="match status" value="1"/>
</dbReference>
<evidence type="ECO:0000256" key="2">
    <source>
        <dbReference type="SAM" id="SignalP"/>
    </source>
</evidence>
<dbReference type="InterPro" id="IPR011009">
    <property type="entry name" value="Kinase-like_dom_sf"/>
</dbReference>
<accession>A0A915NBR7</accession>
<feature type="chain" id="PRO_5037838999" evidence="2">
    <location>
        <begin position="20"/>
        <end position="262"/>
    </location>
</feature>
<evidence type="ECO:0000256" key="1">
    <source>
        <dbReference type="SAM" id="MobiDB-lite"/>
    </source>
</evidence>
<evidence type="ECO:0000313" key="5">
    <source>
        <dbReference type="WBParaSite" id="scf7180000416689.g586"/>
    </source>
</evidence>
<keyword evidence="4" id="KW-1185">Reference proteome</keyword>
<organism evidence="4 5">
    <name type="scientific">Meloidogyne floridensis</name>
    <dbReference type="NCBI Taxonomy" id="298350"/>
    <lineage>
        <taxon>Eukaryota</taxon>
        <taxon>Metazoa</taxon>
        <taxon>Ecdysozoa</taxon>
        <taxon>Nematoda</taxon>
        <taxon>Chromadorea</taxon>
        <taxon>Rhabditida</taxon>
        <taxon>Tylenchina</taxon>
        <taxon>Tylenchomorpha</taxon>
        <taxon>Tylenchoidea</taxon>
        <taxon>Meloidogynidae</taxon>
        <taxon>Meloidogyninae</taxon>
        <taxon>Meloidogyne</taxon>
    </lineage>
</organism>
<dbReference type="InterPro" id="IPR000719">
    <property type="entry name" value="Prot_kinase_dom"/>
</dbReference>
<dbReference type="SUPFAM" id="SSF56112">
    <property type="entry name" value="Protein kinase-like (PK-like)"/>
    <property type="match status" value="1"/>
</dbReference>
<dbReference type="Pfam" id="PF00069">
    <property type="entry name" value="Pkinase"/>
    <property type="match status" value="1"/>
</dbReference>
<sequence length="262" mass="29882">MRTILYIILVNCGCVQCTGRGQQQTNSPPHGAGTSQQTNIGPTSSTQPQHEQIEYVDGHRLVRIPLIDYIRESTRNFGVGVMVSDSRNIFSYEQVNVDRSPSNMKNLLYQMTLAVEQFHNGTLHLNINPSNFICDNENGSNECIVKLIPGVNSTLSTRNTKNLNWTYGSEIYKSPEYRSNQNNDYMVSQKSDVYSLCLVAFEFVLRSANSERFLLIDSHFNTQLVVDSLIINLLSTNYDIRQLIDEVEGWIWRNDLIMTLKE</sequence>
<dbReference type="GO" id="GO:0005524">
    <property type="term" value="F:ATP binding"/>
    <property type="evidence" value="ECO:0007669"/>
    <property type="project" value="InterPro"/>
</dbReference>